<accession>A0A1I4YXV1</accession>
<organism evidence="1 2">
    <name type="scientific">Izhakiella capsodis</name>
    <dbReference type="NCBI Taxonomy" id="1367852"/>
    <lineage>
        <taxon>Bacteria</taxon>
        <taxon>Pseudomonadati</taxon>
        <taxon>Pseudomonadota</taxon>
        <taxon>Gammaproteobacteria</taxon>
        <taxon>Enterobacterales</taxon>
        <taxon>Erwiniaceae</taxon>
        <taxon>Izhakiella</taxon>
    </lineage>
</organism>
<sequence length="74" mass="8562">MLITAAIVASARLKTRLPECLPWHVLSLSQGNEKRHSGFNNTFRFRIAIVEKNFSRIPIHVRFYKKMLIGKPGR</sequence>
<dbReference type="Proteomes" id="UP000242222">
    <property type="component" value="Unassembled WGS sequence"/>
</dbReference>
<proteinExistence type="predicted"/>
<gene>
    <name evidence="1" type="ORF">SAMN05216516_10793</name>
</gene>
<dbReference type="EMBL" id="FOVC01000007">
    <property type="protein sequence ID" value="SFN42855.1"/>
    <property type="molecule type" value="Genomic_DNA"/>
</dbReference>
<evidence type="ECO:0000313" key="1">
    <source>
        <dbReference type="EMBL" id="SFN42855.1"/>
    </source>
</evidence>
<evidence type="ECO:0000313" key="2">
    <source>
        <dbReference type="Proteomes" id="UP000242222"/>
    </source>
</evidence>
<name>A0A1I4YXV1_9GAMM</name>
<protein>
    <submittedName>
        <fullName evidence="1">Uncharacterized protein</fullName>
    </submittedName>
</protein>
<dbReference type="AlphaFoldDB" id="A0A1I4YXV1"/>
<keyword evidence="2" id="KW-1185">Reference proteome</keyword>
<reference evidence="2" key="1">
    <citation type="submission" date="2016-10" db="EMBL/GenBank/DDBJ databases">
        <authorList>
            <person name="Varghese N."/>
            <person name="Submissions S."/>
        </authorList>
    </citation>
    <scope>NUCLEOTIDE SEQUENCE [LARGE SCALE GENOMIC DNA]</scope>
    <source>
        <strain evidence="2">N6PO6</strain>
    </source>
</reference>